<dbReference type="SMART" id="SM00389">
    <property type="entry name" value="HOX"/>
    <property type="match status" value="1"/>
</dbReference>
<dbReference type="PANTHER" id="PTHR46092:SF1">
    <property type="entry name" value="HOMEOBOX PROTEIN HOX-C11"/>
    <property type="match status" value="1"/>
</dbReference>
<dbReference type="PANTHER" id="PTHR46092">
    <property type="entry name" value="HOMEOBOX PROTEIN HOX-A11-RELATED"/>
    <property type="match status" value="1"/>
</dbReference>
<evidence type="ECO:0000256" key="4">
    <source>
        <dbReference type="ARBA" id="ARBA00023015"/>
    </source>
</evidence>
<gene>
    <name evidence="13" type="ORF">DR999_PMT18964</name>
</gene>
<evidence type="ECO:0000256" key="6">
    <source>
        <dbReference type="ARBA" id="ARBA00023155"/>
    </source>
</evidence>
<comment type="caution">
    <text evidence="13">The sequence shown here is derived from an EMBL/GenBank/DDBJ whole genome shotgun (WGS) entry which is preliminary data.</text>
</comment>
<dbReference type="SUPFAM" id="SSF46689">
    <property type="entry name" value="Homeodomain-like"/>
    <property type="match status" value="1"/>
</dbReference>
<accession>A0A4D9DN77</accession>
<feature type="region of interest" description="Disordered" evidence="11">
    <location>
        <begin position="56"/>
        <end position="123"/>
    </location>
</feature>
<feature type="domain" description="Homeobox" evidence="12">
    <location>
        <begin position="117"/>
        <end position="177"/>
    </location>
</feature>
<reference evidence="13 14" key="1">
    <citation type="submission" date="2019-04" db="EMBL/GenBank/DDBJ databases">
        <title>Draft genome of the big-headed turtle Platysternon megacephalum.</title>
        <authorList>
            <person name="Gong S."/>
        </authorList>
    </citation>
    <scope>NUCLEOTIDE SEQUENCE [LARGE SCALE GENOMIC DNA]</scope>
    <source>
        <strain evidence="13">DO16091913</strain>
        <tissue evidence="13">Muscle</tissue>
    </source>
</reference>
<keyword evidence="14" id="KW-1185">Reference proteome</keyword>
<evidence type="ECO:0000313" key="14">
    <source>
        <dbReference type="Proteomes" id="UP000297703"/>
    </source>
</evidence>
<dbReference type="AlphaFoldDB" id="A0A4D9DN77"/>
<feature type="DNA-binding region" description="Homeobox" evidence="9">
    <location>
        <begin position="119"/>
        <end position="178"/>
    </location>
</feature>
<name>A0A4D9DN77_9SAUR</name>
<dbReference type="Pfam" id="PF12045">
    <property type="entry name" value="DUF3528"/>
    <property type="match status" value="1"/>
</dbReference>
<comment type="subcellular location">
    <subcellularLocation>
        <location evidence="1 9 10">Nucleus</location>
    </subcellularLocation>
</comment>
<dbReference type="InterPro" id="IPR021918">
    <property type="entry name" value="DUF3528"/>
</dbReference>
<dbReference type="Proteomes" id="UP000297703">
    <property type="component" value="Unassembled WGS sequence"/>
</dbReference>
<sequence>MTEMLMKNESVYSHHHPSSNHPASTGFYSSMNKNSVLPQGFDRFFENAYCGTENPPENCLQKSESKLESDSQPSALSSRGEQGIDPEDEEENTNPGSSASSSSVNKEGSKNSNSSAPRTRKKRCPYSKFQIRELEREFFFNVYINKEKRLQLSRMLNLTDRQVKIWFQNRRMKEKKLSRDRLQYFSGNPLL</sequence>
<evidence type="ECO:0000256" key="8">
    <source>
        <dbReference type="ARBA" id="ARBA00023242"/>
    </source>
</evidence>
<protein>
    <submittedName>
        <fullName evidence="13">Homeobox protein Hox-C11a</fullName>
    </submittedName>
</protein>
<dbReference type="PROSITE" id="PS50071">
    <property type="entry name" value="HOMEOBOX_2"/>
    <property type="match status" value="1"/>
</dbReference>
<feature type="region of interest" description="Disordered" evidence="11">
    <location>
        <begin position="1"/>
        <end position="26"/>
    </location>
</feature>
<evidence type="ECO:0000256" key="7">
    <source>
        <dbReference type="ARBA" id="ARBA00023163"/>
    </source>
</evidence>
<keyword evidence="5 9" id="KW-0238">DNA-binding</keyword>
<dbReference type="InterPro" id="IPR020479">
    <property type="entry name" value="HD_metazoa"/>
</dbReference>
<organism evidence="13 14">
    <name type="scientific">Platysternon megacephalum</name>
    <name type="common">big-headed turtle</name>
    <dbReference type="NCBI Taxonomy" id="55544"/>
    <lineage>
        <taxon>Eukaryota</taxon>
        <taxon>Metazoa</taxon>
        <taxon>Chordata</taxon>
        <taxon>Craniata</taxon>
        <taxon>Vertebrata</taxon>
        <taxon>Euteleostomi</taxon>
        <taxon>Archelosauria</taxon>
        <taxon>Testudinata</taxon>
        <taxon>Testudines</taxon>
        <taxon>Cryptodira</taxon>
        <taxon>Durocryptodira</taxon>
        <taxon>Testudinoidea</taxon>
        <taxon>Platysternidae</taxon>
        <taxon>Platysternon</taxon>
    </lineage>
</organism>
<dbReference type="Gene3D" id="1.10.10.60">
    <property type="entry name" value="Homeodomain-like"/>
    <property type="match status" value="1"/>
</dbReference>
<evidence type="ECO:0000256" key="11">
    <source>
        <dbReference type="SAM" id="MobiDB-lite"/>
    </source>
</evidence>
<dbReference type="GO" id="GO:0000978">
    <property type="term" value="F:RNA polymerase II cis-regulatory region sequence-specific DNA binding"/>
    <property type="evidence" value="ECO:0007669"/>
    <property type="project" value="TreeGrafter"/>
</dbReference>
<dbReference type="GO" id="GO:0000981">
    <property type="term" value="F:DNA-binding transcription factor activity, RNA polymerase II-specific"/>
    <property type="evidence" value="ECO:0007669"/>
    <property type="project" value="InterPro"/>
</dbReference>
<proteinExistence type="inferred from homology"/>
<evidence type="ECO:0000256" key="3">
    <source>
        <dbReference type="ARBA" id="ARBA00022473"/>
    </source>
</evidence>
<evidence type="ECO:0000313" key="13">
    <source>
        <dbReference type="EMBL" id="TFJ99035.1"/>
    </source>
</evidence>
<keyword evidence="6 9" id="KW-0371">Homeobox</keyword>
<feature type="compositionally biased region" description="Low complexity" evidence="11">
    <location>
        <begin position="93"/>
        <end position="116"/>
    </location>
</feature>
<evidence type="ECO:0000259" key="12">
    <source>
        <dbReference type="PROSITE" id="PS50071"/>
    </source>
</evidence>
<dbReference type="InterPro" id="IPR001356">
    <property type="entry name" value="HD"/>
</dbReference>
<dbReference type="GO" id="GO:0005654">
    <property type="term" value="C:nucleoplasm"/>
    <property type="evidence" value="ECO:0007669"/>
    <property type="project" value="UniProtKB-ARBA"/>
</dbReference>
<dbReference type="EMBL" id="QXTE01000352">
    <property type="protein sequence ID" value="TFJ99035.1"/>
    <property type="molecule type" value="Genomic_DNA"/>
</dbReference>
<feature type="compositionally biased region" description="Polar residues" evidence="11">
    <location>
        <begin position="70"/>
        <end position="80"/>
    </location>
</feature>
<dbReference type="CDD" id="cd00086">
    <property type="entry name" value="homeodomain"/>
    <property type="match status" value="1"/>
</dbReference>
<evidence type="ECO:0000256" key="1">
    <source>
        <dbReference type="ARBA" id="ARBA00004123"/>
    </source>
</evidence>
<evidence type="ECO:0000256" key="10">
    <source>
        <dbReference type="RuleBase" id="RU000682"/>
    </source>
</evidence>
<dbReference type="PRINTS" id="PR00024">
    <property type="entry name" value="HOMEOBOX"/>
</dbReference>
<dbReference type="PROSITE" id="PS00027">
    <property type="entry name" value="HOMEOBOX_1"/>
    <property type="match status" value="1"/>
</dbReference>
<comment type="similarity">
    <text evidence="2">Belongs to the Abd-B homeobox family.</text>
</comment>
<dbReference type="FunFam" id="1.10.10.60:FF:000166">
    <property type="entry name" value="homeobox protein Hox-C11"/>
    <property type="match status" value="1"/>
</dbReference>
<dbReference type="Pfam" id="PF00046">
    <property type="entry name" value="Homeodomain"/>
    <property type="match status" value="1"/>
</dbReference>
<dbReference type="InterPro" id="IPR017970">
    <property type="entry name" value="Homeobox_CS"/>
</dbReference>
<reference evidence="13 14" key="2">
    <citation type="submission" date="2019-04" db="EMBL/GenBank/DDBJ databases">
        <title>The genome sequence of big-headed turtle.</title>
        <authorList>
            <person name="Gong S."/>
        </authorList>
    </citation>
    <scope>NUCLEOTIDE SEQUENCE [LARGE SCALE GENOMIC DNA]</scope>
    <source>
        <strain evidence="13">DO16091913</strain>
        <tissue evidence="13">Muscle</tissue>
    </source>
</reference>
<keyword evidence="4" id="KW-0805">Transcription regulation</keyword>
<evidence type="ECO:0000256" key="5">
    <source>
        <dbReference type="ARBA" id="ARBA00023125"/>
    </source>
</evidence>
<dbReference type="STRING" id="55544.A0A4D9DN77"/>
<dbReference type="OrthoDB" id="6159439at2759"/>
<keyword evidence="8 9" id="KW-0539">Nucleus</keyword>
<evidence type="ECO:0000256" key="2">
    <source>
        <dbReference type="ARBA" id="ARBA00006317"/>
    </source>
</evidence>
<keyword evidence="3" id="KW-0217">Developmental protein</keyword>
<dbReference type="InterPro" id="IPR009057">
    <property type="entry name" value="Homeodomain-like_sf"/>
</dbReference>
<evidence type="ECO:0000256" key="9">
    <source>
        <dbReference type="PROSITE-ProRule" id="PRU00108"/>
    </source>
</evidence>
<keyword evidence="7" id="KW-0804">Transcription</keyword>